<evidence type="ECO:0000256" key="5">
    <source>
        <dbReference type="ARBA" id="ARBA00023163"/>
    </source>
</evidence>
<sequence>MVTKGPAAAFDRLYARHASSFTRQAFLLCGHRRLAERAVAHAFRLAWERWPEVARDRDPASWVRAATYEYALAPWHRLLPGRRHGDLRAVPPEDRVLLEALLSLPRTYRRSLLLHDGVGLGLPETAAETEATTRATACRVQHAREALSERLPRLADAPPEERGPLLNELLAGFAAGQPVRTRPAVYLRTASERGTRRRTWGALALVLGAVAAVTAASVLPV</sequence>
<evidence type="ECO:0000313" key="7">
    <source>
        <dbReference type="EMBL" id="MDT0347264.1"/>
    </source>
</evidence>
<keyword evidence="5" id="KW-0804">Transcription</keyword>
<dbReference type="PANTHER" id="PTHR43133:SF8">
    <property type="entry name" value="RNA POLYMERASE SIGMA FACTOR HI_1459-RELATED"/>
    <property type="match status" value="1"/>
</dbReference>
<evidence type="ECO:0000256" key="3">
    <source>
        <dbReference type="ARBA" id="ARBA00023082"/>
    </source>
</evidence>
<keyword evidence="3" id="KW-0731">Sigma factor</keyword>
<proteinExistence type="inferred from homology"/>
<evidence type="ECO:0000256" key="6">
    <source>
        <dbReference type="SAM" id="Phobius"/>
    </source>
</evidence>
<feature type="transmembrane region" description="Helical" evidence="6">
    <location>
        <begin position="200"/>
        <end position="219"/>
    </location>
</feature>
<evidence type="ECO:0000256" key="1">
    <source>
        <dbReference type="ARBA" id="ARBA00010641"/>
    </source>
</evidence>
<dbReference type="InterPro" id="IPR039425">
    <property type="entry name" value="RNA_pol_sigma-70-like"/>
</dbReference>
<evidence type="ECO:0000256" key="2">
    <source>
        <dbReference type="ARBA" id="ARBA00023015"/>
    </source>
</evidence>
<dbReference type="PANTHER" id="PTHR43133">
    <property type="entry name" value="RNA POLYMERASE ECF-TYPE SIGMA FACTO"/>
    <property type="match status" value="1"/>
</dbReference>
<dbReference type="InterPro" id="IPR013325">
    <property type="entry name" value="RNA_pol_sigma_r2"/>
</dbReference>
<dbReference type="RefSeq" id="WP_311708388.1">
    <property type="nucleotide sequence ID" value="NZ_JAVREL010000029.1"/>
</dbReference>
<dbReference type="EMBL" id="JAVREL010000029">
    <property type="protein sequence ID" value="MDT0347264.1"/>
    <property type="molecule type" value="Genomic_DNA"/>
</dbReference>
<keyword evidence="2" id="KW-0805">Transcription regulation</keyword>
<keyword evidence="6" id="KW-0812">Transmembrane</keyword>
<dbReference type="InterPro" id="IPR036388">
    <property type="entry name" value="WH-like_DNA-bd_sf"/>
</dbReference>
<comment type="similarity">
    <text evidence="1">Belongs to the sigma-70 factor family. ECF subfamily.</text>
</comment>
<dbReference type="SUPFAM" id="SSF88946">
    <property type="entry name" value="Sigma2 domain of RNA polymerase sigma factors"/>
    <property type="match status" value="1"/>
</dbReference>
<keyword evidence="8" id="KW-1185">Reference proteome</keyword>
<gene>
    <name evidence="7" type="ORF">RM590_32495</name>
</gene>
<dbReference type="Proteomes" id="UP001183246">
    <property type="component" value="Unassembled WGS sequence"/>
</dbReference>
<dbReference type="Gene3D" id="1.10.10.10">
    <property type="entry name" value="Winged helix-like DNA-binding domain superfamily/Winged helix DNA-binding domain"/>
    <property type="match status" value="1"/>
</dbReference>
<dbReference type="InterPro" id="IPR013324">
    <property type="entry name" value="RNA_pol_sigma_r3/r4-like"/>
</dbReference>
<accession>A0ABU2N1U3</accession>
<name>A0ABU2N1U3_9ACTN</name>
<keyword evidence="6" id="KW-1133">Transmembrane helix</keyword>
<evidence type="ECO:0000256" key="4">
    <source>
        <dbReference type="ARBA" id="ARBA00023125"/>
    </source>
</evidence>
<keyword evidence="6" id="KW-0472">Membrane</keyword>
<dbReference type="Gene3D" id="1.10.1740.10">
    <property type="match status" value="1"/>
</dbReference>
<dbReference type="SUPFAM" id="SSF88659">
    <property type="entry name" value="Sigma3 and sigma4 domains of RNA polymerase sigma factors"/>
    <property type="match status" value="1"/>
</dbReference>
<reference evidence="8" key="1">
    <citation type="submission" date="2023-07" db="EMBL/GenBank/DDBJ databases">
        <title>30 novel species of actinomycetes from the DSMZ collection.</title>
        <authorList>
            <person name="Nouioui I."/>
        </authorList>
    </citation>
    <scope>NUCLEOTIDE SEQUENCE [LARGE SCALE GENOMIC DNA]</scope>
    <source>
        <strain evidence="8">DSM 44938</strain>
    </source>
</reference>
<organism evidence="7 8">
    <name type="scientific">Streptomyces litchfieldiae</name>
    <dbReference type="NCBI Taxonomy" id="3075543"/>
    <lineage>
        <taxon>Bacteria</taxon>
        <taxon>Bacillati</taxon>
        <taxon>Actinomycetota</taxon>
        <taxon>Actinomycetes</taxon>
        <taxon>Kitasatosporales</taxon>
        <taxon>Streptomycetaceae</taxon>
        <taxon>Streptomyces</taxon>
    </lineage>
</organism>
<evidence type="ECO:0000313" key="8">
    <source>
        <dbReference type="Proteomes" id="UP001183246"/>
    </source>
</evidence>
<keyword evidence="4" id="KW-0238">DNA-binding</keyword>
<protein>
    <submittedName>
        <fullName evidence="7">Uncharacterized protein</fullName>
    </submittedName>
</protein>
<comment type="caution">
    <text evidence="7">The sequence shown here is derived from an EMBL/GenBank/DDBJ whole genome shotgun (WGS) entry which is preliminary data.</text>
</comment>